<keyword evidence="6" id="KW-0067">ATP-binding</keyword>
<evidence type="ECO:0000256" key="14">
    <source>
        <dbReference type="SAM" id="Phobius"/>
    </source>
</evidence>
<dbReference type="AlphaFoldDB" id="A0A1V6TMG3"/>
<protein>
    <recommendedName>
        <fullName evidence="12">Mitochondrial import inner membrane translocase subunit TIM44</fullName>
    </recommendedName>
</protein>
<keyword evidence="11 14" id="KW-0472">Membrane</keyword>
<keyword evidence="14" id="KW-0812">Transmembrane</keyword>
<keyword evidence="17" id="KW-1185">Reference proteome</keyword>
<name>A0A1V6TMG3_9EURO</name>
<evidence type="ECO:0000313" key="16">
    <source>
        <dbReference type="EMBL" id="OQE27356.1"/>
    </source>
</evidence>
<evidence type="ECO:0000256" key="3">
    <source>
        <dbReference type="ARBA" id="ARBA00022448"/>
    </source>
</evidence>
<dbReference type="Gene3D" id="3.10.450.240">
    <property type="match status" value="1"/>
</dbReference>
<dbReference type="OrthoDB" id="10265990at2759"/>
<dbReference type="GO" id="GO:0005743">
    <property type="term" value="C:mitochondrial inner membrane"/>
    <property type="evidence" value="ECO:0007669"/>
    <property type="project" value="UniProtKB-SubCell"/>
</dbReference>
<dbReference type="PANTHER" id="PTHR10721">
    <property type="entry name" value="MITOCHONDRIAL IMPORT INNER MEMBRANE TRANSLOCASE SUBUNIT TIM44"/>
    <property type="match status" value="1"/>
</dbReference>
<accession>A0A1V6TMG3</accession>
<evidence type="ECO:0000256" key="5">
    <source>
        <dbReference type="ARBA" id="ARBA00022792"/>
    </source>
</evidence>
<evidence type="ECO:0000256" key="6">
    <source>
        <dbReference type="ARBA" id="ARBA00022840"/>
    </source>
</evidence>
<dbReference type="SMART" id="SM00978">
    <property type="entry name" value="Tim44"/>
    <property type="match status" value="1"/>
</dbReference>
<evidence type="ECO:0000313" key="17">
    <source>
        <dbReference type="Proteomes" id="UP000191285"/>
    </source>
</evidence>
<dbReference type="SUPFAM" id="SSF54427">
    <property type="entry name" value="NTF2-like"/>
    <property type="match status" value="1"/>
</dbReference>
<keyword evidence="7" id="KW-0653">Protein transport</keyword>
<keyword evidence="4" id="KW-0547">Nucleotide-binding</keyword>
<proteinExistence type="inferred from homology"/>
<evidence type="ECO:0000256" key="2">
    <source>
        <dbReference type="ARBA" id="ARBA00009597"/>
    </source>
</evidence>
<evidence type="ECO:0000256" key="11">
    <source>
        <dbReference type="ARBA" id="ARBA00023136"/>
    </source>
</evidence>
<dbReference type="STRING" id="303698.A0A1V6TMG3"/>
<evidence type="ECO:0000256" key="1">
    <source>
        <dbReference type="ARBA" id="ARBA00004637"/>
    </source>
</evidence>
<feature type="compositionally biased region" description="Basic and acidic residues" evidence="13">
    <location>
        <begin position="360"/>
        <end position="374"/>
    </location>
</feature>
<comment type="similarity">
    <text evidence="2">Belongs to the Tim44 family.</text>
</comment>
<dbReference type="Pfam" id="PF04280">
    <property type="entry name" value="Tim44"/>
    <property type="match status" value="1"/>
</dbReference>
<keyword evidence="10" id="KW-0496">Mitochondrion</keyword>
<feature type="transmembrane region" description="Helical" evidence="14">
    <location>
        <begin position="37"/>
        <end position="55"/>
    </location>
</feature>
<feature type="transmembrane region" description="Helical" evidence="14">
    <location>
        <begin position="67"/>
        <end position="94"/>
    </location>
</feature>
<evidence type="ECO:0000256" key="4">
    <source>
        <dbReference type="ARBA" id="ARBA00022741"/>
    </source>
</evidence>
<dbReference type="EMBL" id="MLKD01000004">
    <property type="protein sequence ID" value="OQE27356.1"/>
    <property type="molecule type" value="Genomic_DNA"/>
</dbReference>
<keyword evidence="14" id="KW-1133">Transmembrane helix</keyword>
<evidence type="ECO:0000256" key="8">
    <source>
        <dbReference type="ARBA" id="ARBA00022946"/>
    </source>
</evidence>
<evidence type="ECO:0000256" key="9">
    <source>
        <dbReference type="ARBA" id="ARBA00023010"/>
    </source>
</evidence>
<dbReference type="Proteomes" id="UP000191285">
    <property type="component" value="Unassembled WGS sequence"/>
</dbReference>
<dbReference type="InterPro" id="IPR032710">
    <property type="entry name" value="NTF2-like_dom_sf"/>
</dbReference>
<keyword evidence="8" id="KW-0809">Transit peptide</keyword>
<feature type="compositionally biased region" description="Basic and acidic residues" evidence="13">
    <location>
        <begin position="183"/>
        <end position="213"/>
    </location>
</feature>
<sequence>MWNRETTVNWRVNRRDRRVKLVWPSDRKEAERRTGSFWKVLAISTFSLLLFPGPPSDFLLTLISPSGLGWIFIFYLLSCSLQFLFISYSTFIFYPQSMISAKMSTAARAATLRSQVAVAKTGSRSISYSALPAQTLKNSVQGQRSTLLLTRPPVSQLVSPFAALPLTRSFHVATPLFQQQQKEQQKEEKKQGKESKSEQEGEDFEKKEKKEDAPPPPPHGDKSPWQVFRETLQTEFKASKEWNESTKALASSAHQFSENENIKRARAAYEAASGAAGTRTSAAFKSTGQVIGKSAAWTWNTTAVKGLRKGVNATGEGLEKATRPVRETEAYKSVKDAIDDGSSSRYGGWVEKEERRKARQLREEQELKSGKRSTEVPVEDPEAGTNITLHKDSAWKESWRSFKDSNPMMQKMFAFRDVYEESENPLISTARSITDRIGGFFAENETAQVIKRFREIDPNFKMEDFQRELREYMLPEVLDAYVKGDVETLKLWLSDAQFSVYAALAKQYTTAGLRSDGRILDVRGVDISHARILDPGEIPVFVVTCRAQEIHVYRNVKTGKLAAGMEDKVQLVTYAIGMTRIPEEVNNPETRGWRLIELQKAARDYI</sequence>
<evidence type="ECO:0000256" key="12">
    <source>
        <dbReference type="ARBA" id="ARBA00074309"/>
    </source>
</evidence>
<dbReference type="GO" id="GO:0005524">
    <property type="term" value="F:ATP binding"/>
    <property type="evidence" value="ECO:0007669"/>
    <property type="project" value="UniProtKB-KW"/>
</dbReference>
<feature type="region of interest" description="Disordered" evidence="13">
    <location>
        <begin position="178"/>
        <end position="225"/>
    </location>
</feature>
<evidence type="ECO:0000256" key="7">
    <source>
        <dbReference type="ARBA" id="ARBA00022927"/>
    </source>
</evidence>
<feature type="domain" description="Tim44-like" evidence="15">
    <location>
        <begin position="446"/>
        <end position="600"/>
    </location>
</feature>
<reference evidence="17" key="1">
    <citation type="journal article" date="2017" name="Nat. Microbiol.">
        <title>Global analysis of biosynthetic gene clusters reveals vast potential of secondary metabolite production in Penicillium species.</title>
        <authorList>
            <person name="Nielsen J.C."/>
            <person name="Grijseels S."/>
            <person name="Prigent S."/>
            <person name="Ji B."/>
            <person name="Dainat J."/>
            <person name="Nielsen K.F."/>
            <person name="Frisvad J.C."/>
            <person name="Workman M."/>
            <person name="Nielsen J."/>
        </authorList>
    </citation>
    <scope>NUCLEOTIDE SEQUENCE [LARGE SCALE GENOMIC DNA]</scope>
    <source>
        <strain evidence="17">IBT 24891</strain>
    </source>
</reference>
<evidence type="ECO:0000259" key="15">
    <source>
        <dbReference type="SMART" id="SM00978"/>
    </source>
</evidence>
<evidence type="ECO:0000256" key="10">
    <source>
        <dbReference type="ARBA" id="ARBA00023128"/>
    </source>
</evidence>
<dbReference type="FunFam" id="3.10.450.240:FF:000002">
    <property type="entry name" value="Mitochondrial import inner membrane translocase subunit TIM44"/>
    <property type="match status" value="1"/>
</dbReference>
<dbReference type="PANTHER" id="PTHR10721:SF1">
    <property type="entry name" value="MITOCHONDRIAL IMPORT INNER MEMBRANE TRANSLOCASE SUBUNIT TIM44"/>
    <property type="match status" value="1"/>
</dbReference>
<keyword evidence="9" id="KW-0811">Translocation</keyword>
<dbReference type="InterPro" id="IPR039544">
    <property type="entry name" value="Tim44-like"/>
</dbReference>
<comment type="subcellular location">
    <subcellularLocation>
        <location evidence="1">Mitochondrion inner membrane</location>
        <topology evidence="1">Peripheral membrane protein</topology>
    </subcellularLocation>
</comment>
<dbReference type="InterPro" id="IPR007379">
    <property type="entry name" value="Tim44-like_dom"/>
</dbReference>
<comment type="caution">
    <text evidence="16">The sequence shown here is derived from an EMBL/GenBank/DDBJ whole genome shotgun (WGS) entry which is preliminary data.</text>
</comment>
<keyword evidence="5" id="KW-0999">Mitochondrion inner membrane</keyword>
<evidence type="ECO:0000256" key="13">
    <source>
        <dbReference type="SAM" id="MobiDB-lite"/>
    </source>
</evidence>
<keyword evidence="3" id="KW-0813">Transport</keyword>
<organism evidence="16 17">
    <name type="scientific">Penicillium steckii</name>
    <dbReference type="NCBI Taxonomy" id="303698"/>
    <lineage>
        <taxon>Eukaryota</taxon>
        <taxon>Fungi</taxon>
        <taxon>Dikarya</taxon>
        <taxon>Ascomycota</taxon>
        <taxon>Pezizomycotina</taxon>
        <taxon>Eurotiomycetes</taxon>
        <taxon>Eurotiomycetidae</taxon>
        <taxon>Eurotiales</taxon>
        <taxon>Aspergillaceae</taxon>
        <taxon>Penicillium</taxon>
    </lineage>
</organism>
<dbReference type="GO" id="GO:0051087">
    <property type="term" value="F:protein-folding chaperone binding"/>
    <property type="evidence" value="ECO:0007669"/>
    <property type="project" value="TreeGrafter"/>
</dbReference>
<feature type="region of interest" description="Disordered" evidence="13">
    <location>
        <begin position="360"/>
        <end position="379"/>
    </location>
</feature>
<gene>
    <name evidence="16" type="ORF">PENSTE_c004G03389</name>
</gene>
<dbReference type="GO" id="GO:0030150">
    <property type="term" value="P:protein import into mitochondrial matrix"/>
    <property type="evidence" value="ECO:0007669"/>
    <property type="project" value="TreeGrafter"/>
</dbReference>